<feature type="binding site" evidence="8">
    <location>
        <begin position="608"/>
        <end position="612"/>
    </location>
    <ligand>
        <name>GTP</name>
        <dbReference type="ChEBI" id="CHEBI:37565"/>
    </ligand>
</feature>
<feature type="compositionally biased region" description="Gly residues" evidence="10">
    <location>
        <begin position="190"/>
        <end position="203"/>
    </location>
</feature>
<dbReference type="PRINTS" id="PR00315">
    <property type="entry name" value="ELONGATNFCT"/>
</dbReference>
<dbReference type="SUPFAM" id="SSF52540">
    <property type="entry name" value="P-loop containing nucleoside triphosphate hydrolases"/>
    <property type="match status" value="1"/>
</dbReference>
<feature type="binding site" evidence="8">
    <location>
        <begin position="662"/>
        <end position="665"/>
    </location>
    <ligand>
        <name>GTP</name>
        <dbReference type="ChEBI" id="CHEBI:37565"/>
    </ligand>
</feature>
<keyword evidence="6 8" id="KW-0342">GTP-binding</keyword>
<evidence type="ECO:0000313" key="12">
    <source>
        <dbReference type="EMBL" id="MFC4015967.1"/>
    </source>
</evidence>
<feature type="compositionally biased region" description="Gly residues" evidence="10">
    <location>
        <begin position="53"/>
        <end position="63"/>
    </location>
</feature>
<feature type="compositionally biased region" description="Gly residues" evidence="10">
    <location>
        <begin position="109"/>
        <end position="129"/>
    </location>
</feature>
<evidence type="ECO:0000256" key="3">
    <source>
        <dbReference type="ARBA" id="ARBA00022540"/>
    </source>
</evidence>
<dbReference type="PROSITE" id="PS51722">
    <property type="entry name" value="G_TR_2"/>
    <property type="match status" value="1"/>
</dbReference>
<dbReference type="InterPro" id="IPR006847">
    <property type="entry name" value="IF2_N"/>
</dbReference>
<evidence type="ECO:0000256" key="2">
    <source>
        <dbReference type="ARBA" id="ARBA00020675"/>
    </source>
</evidence>
<dbReference type="Gene3D" id="3.40.50.10050">
    <property type="entry name" value="Translation initiation factor IF- 2, domain 3"/>
    <property type="match status" value="1"/>
</dbReference>
<dbReference type="InterPro" id="IPR027417">
    <property type="entry name" value="P-loop_NTPase"/>
</dbReference>
<gene>
    <name evidence="8 12" type="primary">infB</name>
    <name evidence="12" type="ORF">ACFOY2_52760</name>
</gene>
<comment type="function">
    <text evidence="7 8 9">One of the essential components for the initiation of protein synthesis. Protects formylmethionyl-tRNA from spontaneous hydrolysis and promotes its binding to the 30S ribosomal subunits. Also involved in the hydrolysis of GTP during the formation of the 70S ribosomal complex.</text>
</comment>
<dbReference type="Pfam" id="PF11987">
    <property type="entry name" value="IF-2"/>
    <property type="match status" value="1"/>
</dbReference>
<dbReference type="InterPro" id="IPR036925">
    <property type="entry name" value="TIF_IF2_dom3_sf"/>
</dbReference>
<keyword evidence="13" id="KW-1185">Reference proteome</keyword>
<dbReference type="CDD" id="cd03692">
    <property type="entry name" value="mtIF2_IVc"/>
    <property type="match status" value="1"/>
</dbReference>
<keyword evidence="3 8" id="KW-0396">Initiation factor</keyword>
<dbReference type="PANTHER" id="PTHR43381:SF5">
    <property type="entry name" value="TR-TYPE G DOMAIN-CONTAINING PROTEIN"/>
    <property type="match status" value="1"/>
</dbReference>
<dbReference type="InterPro" id="IPR053905">
    <property type="entry name" value="EF-G-like_DII"/>
</dbReference>
<feature type="compositionally biased region" description="Pro residues" evidence="10">
    <location>
        <begin position="92"/>
        <end position="107"/>
    </location>
</feature>
<evidence type="ECO:0000259" key="11">
    <source>
        <dbReference type="PROSITE" id="PS51722"/>
    </source>
</evidence>
<feature type="domain" description="Tr-type G" evidence="11">
    <location>
        <begin position="549"/>
        <end position="721"/>
    </location>
</feature>
<keyword evidence="5 8" id="KW-0648">Protein biosynthesis</keyword>
<feature type="compositionally biased region" description="Pro residues" evidence="10">
    <location>
        <begin position="292"/>
        <end position="307"/>
    </location>
</feature>
<dbReference type="Gene3D" id="1.10.10.2480">
    <property type="match status" value="1"/>
</dbReference>
<dbReference type="InterPro" id="IPR005225">
    <property type="entry name" value="Small_GTP-bd"/>
</dbReference>
<dbReference type="EMBL" id="JBHSBI010000053">
    <property type="protein sequence ID" value="MFC4015967.1"/>
    <property type="molecule type" value="Genomic_DNA"/>
</dbReference>
<dbReference type="CDD" id="cd03702">
    <property type="entry name" value="IF2_mtIF2_II"/>
    <property type="match status" value="1"/>
</dbReference>
<proteinExistence type="inferred from homology"/>
<dbReference type="CDD" id="cd01887">
    <property type="entry name" value="IF2_eIF5B"/>
    <property type="match status" value="1"/>
</dbReference>
<dbReference type="Pfam" id="PF22042">
    <property type="entry name" value="EF-G_D2"/>
    <property type="match status" value="1"/>
</dbReference>
<comment type="caution">
    <text evidence="12">The sequence shown here is derived from an EMBL/GenBank/DDBJ whole genome shotgun (WGS) entry which is preliminary data.</text>
</comment>
<dbReference type="GO" id="GO:0003743">
    <property type="term" value="F:translation initiation factor activity"/>
    <property type="evidence" value="ECO:0007669"/>
    <property type="project" value="UniProtKB-KW"/>
</dbReference>
<dbReference type="NCBIfam" id="TIGR00487">
    <property type="entry name" value="IF-2"/>
    <property type="match status" value="1"/>
</dbReference>
<evidence type="ECO:0000256" key="6">
    <source>
        <dbReference type="ARBA" id="ARBA00023134"/>
    </source>
</evidence>
<reference evidence="13" key="1">
    <citation type="journal article" date="2019" name="Int. J. Syst. Evol. Microbiol.">
        <title>The Global Catalogue of Microorganisms (GCM) 10K type strain sequencing project: providing services to taxonomists for standard genome sequencing and annotation.</title>
        <authorList>
            <consortium name="The Broad Institute Genomics Platform"/>
            <consortium name="The Broad Institute Genome Sequencing Center for Infectious Disease"/>
            <person name="Wu L."/>
            <person name="Ma J."/>
        </authorList>
    </citation>
    <scope>NUCLEOTIDE SEQUENCE [LARGE SCALE GENOMIC DNA]</scope>
    <source>
        <strain evidence="13">TBRC 1276</strain>
    </source>
</reference>
<evidence type="ECO:0000256" key="4">
    <source>
        <dbReference type="ARBA" id="ARBA00022741"/>
    </source>
</evidence>
<dbReference type="InterPro" id="IPR000178">
    <property type="entry name" value="TF_IF2_bacterial-like"/>
</dbReference>
<comment type="similarity">
    <text evidence="1 8 9">Belongs to the TRAFAC class translation factor GTPase superfamily. Classic translation factor GTPase family. IF-2 subfamily.</text>
</comment>
<feature type="compositionally biased region" description="Pro residues" evidence="10">
    <location>
        <begin position="167"/>
        <end position="189"/>
    </location>
</feature>
<evidence type="ECO:0000256" key="10">
    <source>
        <dbReference type="SAM" id="MobiDB-lite"/>
    </source>
</evidence>
<dbReference type="InterPro" id="IPR044145">
    <property type="entry name" value="IF2_II"/>
</dbReference>
<protein>
    <recommendedName>
        <fullName evidence="2 8">Translation initiation factor IF-2</fullName>
    </recommendedName>
</protein>
<keyword evidence="8" id="KW-0963">Cytoplasm</keyword>
<feature type="binding site" evidence="8">
    <location>
        <begin position="558"/>
        <end position="565"/>
    </location>
    <ligand>
        <name>GTP</name>
        <dbReference type="ChEBI" id="CHEBI:37565"/>
    </ligand>
</feature>
<dbReference type="Gene3D" id="2.40.30.10">
    <property type="entry name" value="Translation factors"/>
    <property type="match status" value="2"/>
</dbReference>
<feature type="compositionally biased region" description="Pro residues" evidence="10">
    <location>
        <begin position="223"/>
        <end position="233"/>
    </location>
</feature>
<dbReference type="NCBIfam" id="TIGR00231">
    <property type="entry name" value="small_GTP"/>
    <property type="match status" value="1"/>
</dbReference>
<dbReference type="Pfam" id="PF00009">
    <property type="entry name" value="GTP_EFTU"/>
    <property type="match status" value="1"/>
</dbReference>
<feature type="compositionally biased region" description="Basic residues" evidence="10">
    <location>
        <begin position="428"/>
        <end position="437"/>
    </location>
</feature>
<dbReference type="RefSeq" id="WP_379535766.1">
    <property type="nucleotide sequence ID" value="NZ_JBHSBI010000053.1"/>
</dbReference>
<dbReference type="InterPro" id="IPR023115">
    <property type="entry name" value="TIF_IF2_dom3"/>
</dbReference>
<evidence type="ECO:0000256" key="5">
    <source>
        <dbReference type="ARBA" id="ARBA00022917"/>
    </source>
</evidence>
<dbReference type="Gene3D" id="3.40.50.300">
    <property type="entry name" value="P-loop containing nucleotide triphosphate hydrolases"/>
    <property type="match status" value="1"/>
</dbReference>
<comment type="subcellular location">
    <subcellularLocation>
        <location evidence="8">Cytoplasm</location>
    </subcellularLocation>
</comment>
<comment type="caution">
    <text evidence="8">Lacks conserved residue(s) required for the propagation of feature annotation.</text>
</comment>
<feature type="compositionally biased region" description="Gly residues" evidence="10">
    <location>
        <begin position="331"/>
        <end position="424"/>
    </location>
</feature>
<feature type="region of interest" description="Disordered" evidence="10">
    <location>
        <begin position="48"/>
        <end position="445"/>
    </location>
</feature>
<dbReference type="InterPro" id="IPR015760">
    <property type="entry name" value="TIF_IF2"/>
</dbReference>
<name>A0ABV8GTD4_9ACTN</name>
<dbReference type="PANTHER" id="PTHR43381">
    <property type="entry name" value="TRANSLATION INITIATION FACTOR IF-2-RELATED"/>
    <property type="match status" value="1"/>
</dbReference>
<accession>A0ABV8GTD4</accession>
<sequence length="1056" mass="108058">MAKVRVYELAKEFGVESKVVMAKLQEMGEFVRSASSTIEAPVVRRLTEALGASKGGPSRGGGQPSNKPQPPKAAPRPADSQAGNGARQAPVPSAPPRPGPKPGPRPGPAAGGGPAGGGPAGGGSAGGGPAPRPPVPMPHQPTQQPEAARGETSGAPQARFESGAPARPTPGPRPGPAARPGPKPGPRPGPSGGGGGGERGGGSTHAPRPSGERGERGGGPRPGQGPKPGPRGPRPGNNPFSSNATGMGQSRPPRPGGNRGGGGPGQRERRDGPPRDGAMPRPPQGRDGGPRPAGPRPGPPSGGPRPGPGAGGPRPGGPRPNPMMMPQGRPAGPGGGGGGGRPGGGGGGGGRPGGGGGGRPGGGGGGRPGGGGGFGGRPGGGPGGGGQRTGTGGPGGGGGGFAGRPGGGGRGRGGGTAGAFGRPGGRPARGRKSKRQRRQEFDNMSAPAIGGVQVARGNGAVIRLPRGASLADFADRIGANPASLVQIMLHLGEMVTATQSVSEETLQILGGELDYNIQVVSPEEEDRELLEAFDIEFGEDEGDEADLAARPPVVTVMGHVDHGKTKLLDAIRKTNVVAREAGGITQHIGAYQVATEHEGQDRKVTFIDTPGHEAFTAMRARGAKSTDIAVLVVAADDGVKPQTIEALNHAQAADVPIVVAVNKVDKEGADPSKVRAQLTEYGLVAEEYGGSTLFVDISAKNGTGIDNLLEAILLTADAELDLRANPTMDAQGIAIEAHLDRGRGPVATVLVQRGTLRVGDSIVCGEAFGRVRALLDDNGEPVEEATPSRPVQVMGLTAVPSAGDNFIVVTDDRMARQIAQQRAARKRTADMAKSSRRRSLEDIFKDLEKGSVDELKLIIKGDVSGSVEALEDALLKIDVGDEVRLRVLHRAVGAITEYDVNLAVADDNAVIIGFNVRPEPRARDLAEREGVDIRYYSVIYQAIEEIEAALKGMLKPEFEEVQLGTAEVREIFKVPKIGNIGGSLVRSGLIVRNSKARVIRDGVVIADNLTVSSLRRFKDDATEVREGFECGIGVGYNDLRIDDVIETFEMREKPRV</sequence>
<evidence type="ECO:0000313" key="13">
    <source>
        <dbReference type="Proteomes" id="UP001595851"/>
    </source>
</evidence>
<keyword evidence="4 8" id="KW-0547">Nucleotide-binding</keyword>
<dbReference type="SUPFAM" id="SSF50447">
    <property type="entry name" value="Translation proteins"/>
    <property type="match status" value="2"/>
</dbReference>
<dbReference type="InterPro" id="IPR009000">
    <property type="entry name" value="Transl_B-barrel_sf"/>
</dbReference>
<dbReference type="Proteomes" id="UP001595851">
    <property type="component" value="Unassembled WGS sequence"/>
</dbReference>
<evidence type="ECO:0000256" key="8">
    <source>
        <dbReference type="HAMAP-Rule" id="MF_00100"/>
    </source>
</evidence>
<evidence type="ECO:0000256" key="7">
    <source>
        <dbReference type="ARBA" id="ARBA00025162"/>
    </source>
</evidence>
<organism evidence="12 13">
    <name type="scientific">Nonomuraea purpurea</name>
    <dbReference type="NCBI Taxonomy" id="1849276"/>
    <lineage>
        <taxon>Bacteria</taxon>
        <taxon>Bacillati</taxon>
        <taxon>Actinomycetota</taxon>
        <taxon>Actinomycetes</taxon>
        <taxon>Streptosporangiales</taxon>
        <taxon>Streptosporangiaceae</taxon>
        <taxon>Nonomuraea</taxon>
    </lineage>
</organism>
<dbReference type="InterPro" id="IPR000795">
    <property type="entry name" value="T_Tr_GTP-bd_dom"/>
</dbReference>
<dbReference type="Pfam" id="PF04760">
    <property type="entry name" value="IF2_N"/>
    <property type="match status" value="2"/>
</dbReference>
<evidence type="ECO:0000256" key="9">
    <source>
        <dbReference type="RuleBase" id="RU000644"/>
    </source>
</evidence>
<dbReference type="HAMAP" id="MF_00100_B">
    <property type="entry name" value="IF_2_B"/>
    <property type="match status" value="1"/>
</dbReference>
<dbReference type="PROSITE" id="PS01176">
    <property type="entry name" value="IF2"/>
    <property type="match status" value="1"/>
</dbReference>
<evidence type="ECO:0000256" key="1">
    <source>
        <dbReference type="ARBA" id="ARBA00007733"/>
    </source>
</evidence>
<dbReference type="SUPFAM" id="SSF52156">
    <property type="entry name" value="Initiation factor IF2/eIF5b, domain 3"/>
    <property type="match status" value="1"/>
</dbReference>
<feature type="compositionally biased region" description="Pro residues" evidence="10">
    <location>
        <begin position="130"/>
        <end position="139"/>
    </location>
</feature>